<feature type="region of interest" description="Disordered" evidence="5">
    <location>
        <begin position="412"/>
        <end position="605"/>
    </location>
</feature>
<evidence type="ECO:0000256" key="2">
    <source>
        <dbReference type="ARBA" id="ARBA00022741"/>
    </source>
</evidence>
<feature type="compositionally biased region" description="Low complexity" evidence="5">
    <location>
        <begin position="537"/>
        <end position="553"/>
    </location>
</feature>
<feature type="region of interest" description="Disordered" evidence="5">
    <location>
        <begin position="321"/>
        <end position="356"/>
    </location>
</feature>
<dbReference type="PANTHER" id="PTHR43289">
    <property type="entry name" value="MITOGEN-ACTIVATED PROTEIN KINASE KINASE KINASE 20-RELATED"/>
    <property type="match status" value="1"/>
</dbReference>
<dbReference type="InterPro" id="IPR008271">
    <property type="entry name" value="Ser/Thr_kinase_AS"/>
</dbReference>
<dbReference type="KEGG" id="ccro:CMC5_014650"/>
<organism evidence="7 8">
    <name type="scientific">Chondromyces crocatus</name>
    <dbReference type="NCBI Taxonomy" id="52"/>
    <lineage>
        <taxon>Bacteria</taxon>
        <taxon>Pseudomonadati</taxon>
        <taxon>Myxococcota</taxon>
        <taxon>Polyangia</taxon>
        <taxon>Polyangiales</taxon>
        <taxon>Polyangiaceae</taxon>
        <taxon>Chondromyces</taxon>
    </lineage>
</organism>
<dbReference type="AlphaFoldDB" id="A0A0K1E9H6"/>
<feature type="compositionally biased region" description="Polar residues" evidence="5">
    <location>
        <begin position="594"/>
        <end position="605"/>
    </location>
</feature>
<evidence type="ECO:0000313" key="8">
    <source>
        <dbReference type="Proteomes" id="UP000067626"/>
    </source>
</evidence>
<feature type="compositionally biased region" description="Low complexity" evidence="5">
    <location>
        <begin position="492"/>
        <end position="510"/>
    </location>
</feature>
<dbReference type="InterPro" id="IPR011009">
    <property type="entry name" value="Kinase-like_dom_sf"/>
</dbReference>
<evidence type="ECO:0000256" key="4">
    <source>
        <dbReference type="ARBA" id="ARBA00022840"/>
    </source>
</evidence>
<keyword evidence="2" id="KW-0547">Nucleotide-binding</keyword>
<accession>A0A0K1E9H6</accession>
<sequence>MKIAPGAIVGARYRLERPLSQGGMGSLWVARHIHLFSTVAVKFMNPALAASSSFVRRFEREACIAANLKSPYVAQVHDYGIDGAVPYIVMELLEGEDLGARLQRVGIMALGPSVQIITQVGKAIRRAHARGLVHRDLKPGNIFLSRVDEQEEIAKVLDFGIVKVSGQVIQGLKQSLDGERTCVGDVLGSPHYMSPEQARGERDIDHRSDLWSLTVILFRMLTGRLPFSGEQIGQVLGKVLSLPVPRASSTAPQLPRAMDSFFEKGLARAREQRFQSVEAMLAALQVIAASQGQLEPRTRAAMESLIGELGPEHLVTLWPEPESEPVPPIPATSRSPRAMGSWVPPVPSSSPSSTGDVVTVGSVRGAATGAGGGTTSSTPQRRTLSTLLAVMTGAMIALVAGGVTVNRKSLFGSEPEDAGRKLGSGGIPGAEGPVALGGPPPSTAAIEMLKPPPSTSAPSQHDKGENGVPIGSQRMPAAPLPGAQEGDLVWSPDAPASALAGAAPDQPATARPGPESGRSTAPSGPSAESTRPPAPSGQPAASAQPPAQSGQPGAPRPTQKPGRPPESVYPAGEPSRSSPSEHPAAPPPAPESSTNRQSSTNRWGV</sequence>
<evidence type="ECO:0000256" key="3">
    <source>
        <dbReference type="ARBA" id="ARBA00022777"/>
    </source>
</evidence>
<dbReference type="SUPFAM" id="SSF56112">
    <property type="entry name" value="Protein kinase-like (PK-like)"/>
    <property type="match status" value="1"/>
</dbReference>
<evidence type="ECO:0000259" key="6">
    <source>
        <dbReference type="PROSITE" id="PS50011"/>
    </source>
</evidence>
<dbReference type="GO" id="GO:0005524">
    <property type="term" value="F:ATP binding"/>
    <property type="evidence" value="ECO:0007669"/>
    <property type="project" value="UniProtKB-KW"/>
</dbReference>
<protein>
    <submittedName>
        <fullName evidence="7">Protein kinase</fullName>
        <ecNumber evidence="7">2.7.11.1</ecNumber>
    </submittedName>
</protein>
<dbReference type="EMBL" id="CP012159">
    <property type="protein sequence ID" value="AKT37332.1"/>
    <property type="molecule type" value="Genomic_DNA"/>
</dbReference>
<keyword evidence="3 7" id="KW-0418">Kinase</keyword>
<dbReference type="CDD" id="cd14014">
    <property type="entry name" value="STKc_PknB_like"/>
    <property type="match status" value="1"/>
</dbReference>
<dbReference type="RefSeq" id="WP_169796473.1">
    <property type="nucleotide sequence ID" value="NZ_CP012159.1"/>
</dbReference>
<dbReference type="Pfam" id="PF00069">
    <property type="entry name" value="Pkinase"/>
    <property type="match status" value="1"/>
</dbReference>
<dbReference type="Gene3D" id="1.10.510.10">
    <property type="entry name" value="Transferase(Phosphotransferase) domain 1"/>
    <property type="match status" value="1"/>
</dbReference>
<keyword evidence="4" id="KW-0067">ATP-binding</keyword>
<name>A0A0K1E9H6_CHOCO</name>
<dbReference type="PROSITE" id="PS50011">
    <property type="entry name" value="PROTEIN_KINASE_DOM"/>
    <property type="match status" value="1"/>
</dbReference>
<dbReference type="SMART" id="SM00220">
    <property type="entry name" value="S_TKc"/>
    <property type="match status" value="1"/>
</dbReference>
<dbReference type="GO" id="GO:0004674">
    <property type="term" value="F:protein serine/threonine kinase activity"/>
    <property type="evidence" value="ECO:0007669"/>
    <property type="project" value="UniProtKB-EC"/>
</dbReference>
<evidence type="ECO:0000256" key="1">
    <source>
        <dbReference type="ARBA" id="ARBA00022679"/>
    </source>
</evidence>
<dbReference type="EC" id="2.7.11.1" evidence="7"/>
<dbReference type="Gene3D" id="3.30.200.20">
    <property type="entry name" value="Phosphorylase Kinase, domain 1"/>
    <property type="match status" value="1"/>
</dbReference>
<keyword evidence="8" id="KW-1185">Reference proteome</keyword>
<feature type="compositionally biased region" description="Polar residues" evidence="5">
    <location>
        <begin position="517"/>
        <end position="529"/>
    </location>
</feature>
<keyword evidence="1 7" id="KW-0808">Transferase</keyword>
<dbReference type="PROSITE" id="PS00108">
    <property type="entry name" value="PROTEIN_KINASE_ST"/>
    <property type="match status" value="1"/>
</dbReference>
<dbReference type="PANTHER" id="PTHR43289:SF6">
    <property type="entry name" value="SERINE_THREONINE-PROTEIN KINASE NEKL-3"/>
    <property type="match status" value="1"/>
</dbReference>
<feature type="compositionally biased region" description="Low complexity" evidence="5">
    <location>
        <begin position="573"/>
        <end position="583"/>
    </location>
</feature>
<evidence type="ECO:0000313" key="7">
    <source>
        <dbReference type="EMBL" id="AKT37332.1"/>
    </source>
</evidence>
<dbReference type="InterPro" id="IPR000719">
    <property type="entry name" value="Prot_kinase_dom"/>
</dbReference>
<evidence type="ECO:0000256" key="5">
    <source>
        <dbReference type="SAM" id="MobiDB-lite"/>
    </source>
</evidence>
<gene>
    <name evidence="7" type="ORF">CMC5_014650</name>
</gene>
<dbReference type="Proteomes" id="UP000067626">
    <property type="component" value="Chromosome"/>
</dbReference>
<proteinExistence type="predicted"/>
<reference evidence="7 8" key="1">
    <citation type="submission" date="2015-07" db="EMBL/GenBank/DDBJ databases">
        <title>Genome analysis of myxobacterium Chondromyces crocatus Cm c5 reveals a high potential for natural compound synthesis and the genetic basis for the loss of fruiting body formation.</title>
        <authorList>
            <person name="Zaburannyi N."/>
            <person name="Bunk B."/>
            <person name="Maier J."/>
            <person name="Overmann J."/>
            <person name="Mueller R."/>
        </authorList>
    </citation>
    <scope>NUCLEOTIDE SEQUENCE [LARGE SCALE GENOMIC DNA]</scope>
    <source>
        <strain evidence="7 8">Cm c5</strain>
    </source>
</reference>
<dbReference type="STRING" id="52.CMC5_014650"/>
<feature type="domain" description="Protein kinase" evidence="6">
    <location>
        <begin position="13"/>
        <end position="287"/>
    </location>
</feature>